<gene>
    <name evidence="2" type="ORF">EK403_04660</name>
</gene>
<name>A0A4Q0MNR9_9HYPH</name>
<dbReference type="EMBL" id="RYFI01000003">
    <property type="protein sequence ID" value="RXF74686.1"/>
    <property type="molecule type" value="Genomic_DNA"/>
</dbReference>
<feature type="transmembrane region" description="Helical" evidence="1">
    <location>
        <begin position="56"/>
        <end position="77"/>
    </location>
</feature>
<dbReference type="OrthoDB" id="9806647at2"/>
<feature type="transmembrane region" description="Helical" evidence="1">
    <location>
        <begin position="25"/>
        <end position="44"/>
    </location>
</feature>
<sequence length="117" mass="12626">MQGIMTETKPPAVDRIDPTFRNGTITAFGVTVSFSLGFLSQWASSPGAWQPYDTPPMILLFAGVALQMRALSLLLPVEGLERRIYDRSTKIYLTGLILTGVGVGAAVSFDALSSLFK</sequence>
<keyword evidence="1" id="KW-1133">Transmembrane helix</keyword>
<dbReference type="Proteomes" id="UP000289708">
    <property type="component" value="Unassembled WGS sequence"/>
</dbReference>
<keyword evidence="3" id="KW-1185">Reference proteome</keyword>
<reference evidence="2 3" key="1">
    <citation type="submission" date="2018-12" db="EMBL/GenBank/DDBJ databases">
        <title>bacterium Hansschlegelia zhihuaiae S113.</title>
        <authorList>
            <person name="He J."/>
        </authorList>
    </citation>
    <scope>NUCLEOTIDE SEQUENCE [LARGE SCALE GENOMIC DNA]</scope>
    <source>
        <strain evidence="2 3">S 113</strain>
    </source>
</reference>
<evidence type="ECO:0000313" key="3">
    <source>
        <dbReference type="Proteomes" id="UP000289708"/>
    </source>
</evidence>
<organism evidence="2 3">
    <name type="scientific">Hansschlegelia zhihuaiae</name>
    <dbReference type="NCBI Taxonomy" id="405005"/>
    <lineage>
        <taxon>Bacteria</taxon>
        <taxon>Pseudomonadati</taxon>
        <taxon>Pseudomonadota</taxon>
        <taxon>Alphaproteobacteria</taxon>
        <taxon>Hyphomicrobiales</taxon>
        <taxon>Methylopilaceae</taxon>
        <taxon>Hansschlegelia</taxon>
    </lineage>
</organism>
<protein>
    <submittedName>
        <fullName evidence="2">Uncharacterized protein</fullName>
    </submittedName>
</protein>
<accession>A0A4Q0MNR9</accession>
<keyword evidence="1" id="KW-0812">Transmembrane</keyword>
<proteinExistence type="predicted"/>
<dbReference type="AlphaFoldDB" id="A0A4Q0MNR9"/>
<evidence type="ECO:0000313" key="2">
    <source>
        <dbReference type="EMBL" id="RXF74686.1"/>
    </source>
</evidence>
<feature type="transmembrane region" description="Helical" evidence="1">
    <location>
        <begin position="89"/>
        <end position="109"/>
    </location>
</feature>
<keyword evidence="1" id="KW-0472">Membrane</keyword>
<evidence type="ECO:0000256" key="1">
    <source>
        <dbReference type="SAM" id="Phobius"/>
    </source>
</evidence>
<comment type="caution">
    <text evidence="2">The sequence shown here is derived from an EMBL/GenBank/DDBJ whole genome shotgun (WGS) entry which is preliminary data.</text>
</comment>